<evidence type="ECO:0000313" key="9">
    <source>
        <dbReference type="Proteomes" id="UP000473885"/>
    </source>
</evidence>
<evidence type="ECO:0000256" key="1">
    <source>
        <dbReference type="ARBA" id="ARBA00004141"/>
    </source>
</evidence>
<keyword evidence="9" id="KW-1185">Reference proteome</keyword>
<feature type="transmembrane region" description="Helical" evidence="7">
    <location>
        <begin position="261"/>
        <end position="280"/>
    </location>
</feature>
<evidence type="ECO:0000256" key="3">
    <source>
        <dbReference type="ARBA" id="ARBA00022692"/>
    </source>
</evidence>
<dbReference type="EMBL" id="SXDP01000007">
    <property type="protein sequence ID" value="NEZ47337.1"/>
    <property type="molecule type" value="Genomic_DNA"/>
</dbReference>
<reference evidence="8 9" key="1">
    <citation type="submission" date="2019-04" db="EMBL/GenBank/DDBJ databases">
        <title>Genome sequencing of Clostridium botulinum Groups I-IV and Clostridium butyricum.</title>
        <authorList>
            <person name="Brunt J."/>
            <person name="Van Vliet A.H.M."/>
            <person name="Stringer S.C."/>
            <person name="Carter A.T."/>
            <person name="Peck M.W."/>
        </authorList>
    </citation>
    <scope>NUCLEOTIDE SEQUENCE [LARGE SCALE GENOMIC DNA]</scope>
    <source>
        <strain evidence="8 9">IFR 18/094</strain>
    </source>
</reference>
<dbReference type="RefSeq" id="WP_163249407.1">
    <property type="nucleotide sequence ID" value="NZ_SXDP01000007.1"/>
</dbReference>
<protein>
    <recommendedName>
        <fullName evidence="6">Transporter</fullName>
    </recommendedName>
</protein>
<dbReference type="GO" id="GO:0015293">
    <property type="term" value="F:symporter activity"/>
    <property type="evidence" value="ECO:0007669"/>
    <property type="project" value="UniProtKB-KW"/>
</dbReference>
<dbReference type="InterPro" id="IPR047218">
    <property type="entry name" value="YocR/YhdH-like"/>
</dbReference>
<accession>A0A6M0RC20</accession>
<keyword evidence="5 7" id="KW-0472">Membrane</keyword>
<feature type="transmembrane region" description="Helical" evidence="7">
    <location>
        <begin position="148"/>
        <end position="166"/>
    </location>
</feature>
<gene>
    <name evidence="8" type="ORF">FDF74_09035</name>
</gene>
<dbReference type="PANTHER" id="PTHR42948">
    <property type="entry name" value="TRANSPORTER"/>
    <property type="match status" value="1"/>
</dbReference>
<dbReference type="AlphaFoldDB" id="A0A6M0RC20"/>
<dbReference type="Pfam" id="PF00209">
    <property type="entry name" value="SNF"/>
    <property type="match status" value="2"/>
</dbReference>
<proteinExistence type="inferred from homology"/>
<keyword evidence="6" id="KW-0769">Symport</keyword>
<comment type="similarity">
    <text evidence="6">Belongs to the sodium:neurotransmitter symporter (SNF) (TC 2.A.22) family.</text>
</comment>
<evidence type="ECO:0000313" key="8">
    <source>
        <dbReference type="EMBL" id="NEZ47337.1"/>
    </source>
</evidence>
<dbReference type="GO" id="GO:0016020">
    <property type="term" value="C:membrane"/>
    <property type="evidence" value="ECO:0007669"/>
    <property type="project" value="UniProtKB-SubCell"/>
</dbReference>
<dbReference type="InterPro" id="IPR000175">
    <property type="entry name" value="Na/ntran_symport"/>
</dbReference>
<evidence type="ECO:0000256" key="6">
    <source>
        <dbReference type="RuleBase" id="RU003732"/>
    </source>
</evidence>
<name>A0A6M0RC20_9CLOT</name>
<sequence length="456" mass="49800">MSKEGNRETFSSGLGVFFATLSSAVGLGNIWKFPYLVGENGGGTFLLIYLLCVLLVGLPLMISEFYIGRKTRSNVIGAVSKLKPNTSWRNIGYAGIMGSYFIIFYYTTVAGWVYSYVFKSIKGDFNNLTLNSANNIFTSSISNTIEPILWQILVIALVSIILILGVQKGIEKVAKTLMPVLFILILLCCIRALTLPGASQGIKFLFHVDFSKVTADSILVALGLAFFKLGVGSGSMVTYGSYFTDDNNMIATSAKVAVSDTLVSVLAGLAIFPAVFSFNMEPTAGRGLLFMSIPLVFSKIFMGKILLTIFFILTAIASTTAIMSIFQVLIAYYTEEKNISLKKAVIFNAIIVSIIGSLATLSSSNLGLLYNFKIFGKTFFDIFDTMSSNILLPLGGLLTAIFVGYVNKKQDIVKELSNNGNLKNQKIINIYYFILKTITPVLLVIIFLNSLGIIKF</sequence>
<feature type="transmembrane region" description="Helical" evidence="7">
    <location>
        <begin position="12"/>
        <end position="31"/>
    </location>
</feature>
<keyword evidence="3 6" id="KW-0812">Transmembrane</keyword>
<dbReference type="InterPro" id="IPR037272">
    <property type="entry name" value="SNS_sf"/>
</dbReference>
<dbReference type="CDD" id="cd10336">
    <property type="entry name" value="SLC6sbd_Tyt1-Like"/>
    <property type="match status" value="1"/>
</dbReference>
<comment type="subcellular location">
    <subcellularLocation>
        <location evidence="1">Membrane</location>
        <topology evidence="1">Multi-pass membrane protein</topology>
    </subcellularLocation>
</comment>
<feature type="transmembrane region" description="Helical" evidence="7">
    <location>
        <begin position="218"/>
        <end position="240"/>
    </location>
</feature>
<evidence type="ECO:0000256" key="7">
    <source>
        <dbReference type="SAM" id="Phobius"/>
    </source>
</evidence>
<dbReference type="PANTHER" id="PTHR42948:SF1">
    <property type="entry name" value="TRANSPORTER"/>
    <property type="match status" value="1"/>
</dbReference>
<dbReference type="SUPFAM" id="SSF161070">
    <property type="entry name" value="SNF-like"/>
    <property type="match status" value="1"/>
</dbReference>
<evidence type="ECO:0000256" key="5">
    <source>
        <dbReference type="ARBA" id="ARBA00023136"/>
    </source>
</evidence>
<dbReference type="Proteomes" id="UP000473885">
    <property type="component" value="Unassembled WGS sequence"/>
</dbReference>
<keyword evidence="2 6" id="KW-0813">Transport</keyword>
<evidence type="ECO:0000256" key="4">
    <source>
        <dbReference type="ARBA" id="ARBA00022989"/>
    </source>
</evidence>
<comment type="caution">
    <text evidence="8">The sequence shown here is derived from an EMBL/GenBank/DDBJ whole genome shotgun (WGS) entry which is preliminary data.</text>
</comment>
<dbReference type="PROSITE" id="PS50267">
    <property type="entry name" value="NA_NEUROTRAN_SYMP_3"/>
    <property type="match status" value="1"/>
</dbReference>
<feature type="transmembrane region" description="Helical" evidence="7">
    <location>
        <begin position="178"/>
        <end position="198"/>
    </location>
</feature>
<feature type="transmembrane region" description="Helical" evidence="7">
    <location>
        <begin position="345"/>
        <end position="370"/>
    </location>
</feature>
<dbReference type="NCBIfam" id="NF037979">
    <property type="entry name" value="Na_transp"/>
    <property type="match status" value="1"/>
</dbReference>
<feature type="transmembrane region" description="Helical" evidence="7">
    <location>
        <begin position="390"/>
        <end position="407"/>
    </location>
</feature>
<dbReference type="PRINTS" id="PR00176">
    <property type="entry name" value="NANEUSMPORT"/>
</dbReference>
<keyword evidence="4 7" id="KW-1133">Transmembrane helix</keyword>
<organism evidence="8 9">
    <name type="scientific">Clostridium niameyense</name>
    <dbReference type="NCBI Taxonomy" id="1622073"/>
    <lineage>
        <taxon>Bacteria</taxon>
        <taxon>Bacillati</taxon>
        <taxon>Bacillota</taxon>
        <taxon>Clostridia</taxon>
        <taxon>Eubacteriales</taxon>
        <taxon>Clostridiaceae</taxon>
        <taxon>Clostridium</taxon>
    </lineage>
</organism>
<dbReference type="PROSITE" id="PS00610">
    <property type="entry name" value="NA_NEUROTRAN_SYMP_1"/>
    <property type="match status" value="1"/>
</dbReference>
<evidence type="ECO:0000256" key="2">
    <source>
        <dbReference type="ARBA" id="ARBA00022448"/>
    </source>
</evidence>
<feature type="transmembrane region" description="Helical" evidence="7">
    <location>
        <begin position="428"/>
        <end position="454"/>
    </location>
</feature>
<feature type="transmembrane region" description="Helical" evidence="7">
    <location>
        <begin position="43"/>
        <end position="62"/>
    </location>
</feature>
<feature type="transmembrane region" description="Helical" evidence="7">
    <location>
        <begin position="300"/>
        <end position="333"/>
    </location>
</feature>
<feature type="transmembrane region" description="Helical" evidence="7">
    <location>
        <begin position="91"/>
        <end position="114"/>
    </location>
</feature>